<dbReference type="AlphaFoldDB" id="W0HM71"/>
<dbReference type="PATRIC" id="fig|2342.5.peg.1378"/>
<dbReference type="RefSeq" id="WP_025244808.1">
    <property type="nucleotide sequence ID" value="NZ_CP006568.1"/>
</dbReference>
<dbReference type="InterPro" id="IPR014318">
    <property type="entry name" value="Phageshock_PspG"/>
</dbReference>
<sequence>MLELFFVIDFFLMLLLTGISVLGVLEVGSLAMLFAGLFVTAVKLLPWLLVALAAAWLWRAIKKPSPPRSRFDSRLR</sequence>
<dbReference type="NCBIfam" id="TIGR02975">
    <property type="entry name" value="phageshock_pspG"/>
    <property type="match status" value="1"/>
</dbReference>
<gene>
    <name evidence="2" type="primary">pspG</name>
    <name evidence="2" type="ORF">SOPEG_1317</name>
</gene>
<reference evidence="2 3" key="1">
    <citation type="journal article" date="2014" name="Genome Biol. Evol.">
        <title>Genome degeneration and adaptation in a nascent stage of symbiosis.</title>
        <authorList>
            <person name="Oakeson K.F."/>
            <person name="Gil R."/>
            <person name="Clayton A.L."/>
            <person name="Dunn D.M."/>
            <person name="von Niederhausern A.C."/>
            <person name="Hamil C."/>
            <person name="Aoyagi A."/>
            <person name="Duval B."/>
            <person name="Baca A."/>
            <person name="Silva F.J."/>
            <person name="Vallier A."/>
            <person name="Jackson D.G."/>
            <person name="Latorre A."/>
            <person name="Weiss R.B."/>
            <person name="Heddi A."/>
            <person name="Moya A."/>
            <person name="Dale C."/>
        </authorList>
    </citation>
    <scope>NUCLEOTIDE SEQUENCE [LARGE SCALE GENOMIC DNA]</scope>
    <source>
        <strain evidence="3">none</strain>
    </source>
</reference>
<feature type="transmembrane region" description="Helical" evidence="1">
    <location>
        <begin position="12"/>
        <end position="38"/>
    </location>
</feature>
<keyword evidence="1" id="KW-0812">Transmembrane</keyword>
<protein>
    <submittedName>
        <fullName evidence="2">Putative exported protein</fullName>
    </submittedName>
</protein>
<dbReference type="EMBL" id="CP006568">
    <property type="protein sequence ID" value="AHF73587.1"/>
    <property type="molecule type" value="Genomic_DNA"/>
</dbReference>
<dbReference type="STRING" id="2342.SOPEG_1317"/>
<keyword evidence="1" id="KW-0472">Membrane</keyword>
<dbReference type="KEGG" id="pes:SOPEG_1317"/>
<dbReference type="HOGENOM" id="CLU_165376_0_0_6"/>
<organism evidence="2 3">
    <name type="scientific">Candidatus Sodalis pierantonii str. SOPE</name>
    <dbReference type="NCBI Taxonomy" id="2342"/>
    <lineage>
        <taxon>Bacteria</taxon>
        <taxon>Pseudomonadati</taxon>
        <taxon>Pseudomonadota</taxon>
        <taxon>Gammaproteobacteria</taxon>
        <taxon>Enterobacterales</taxon>
        <taxon>Bruguierivoracaceae</taxon>
        <taxon>Sodalis</taxon>
    </lineage>
</organism>
<dbReference type="eggNOG" id="ENOG50332RI">
    <property type="taxonomic scope" value="Bacteria"/>
</dbReference>
<feature type="transmembrane region" description="Helical" evidence="1">
    <location>
        <begin position="44"/>
        <end position="61"/>
    </location>
</feature>
<name>W0HM71_9GAMM</name>
<dbReference type="Pfam" id="PF09583">
    <property type="entry name" value="Phageshock_PspG"/>
    <property type="match status" value="1"/>
</dbReference>
<dbReference type="Proteomes" id="UP000019025">
    <property type="component" value="Chromosome"/>
</dbReference>
<keyword evidence="1" id="KW-1133">Transmembrane helix</keyword>
<proteinExistence type="predicted"/>
<evidence type="ECO:0000313" key="2">
    <source>
        <dbReference type="EMBL" id="AHF73587.1"/>
    </source>
</evidence>
<keyword evidence="3" id="KW-1185">Reference proteome</keyword>
<accession>W0HM71</accession>
<evidence type="ECO:0000313" key="3">
    <source>
        <dbReference type="Proteomes" id="UP000019025"/>
    </source>
</evidence>
<evidence type="ECO:0000256" key="1">
    <source>
        <dbReference type="SAM" id="Phobius"/>
    </source>
</evidence>